<evidence type="ECO:0000256" key="6">
    <source>
        <dbReference type="ARBA" id="ARBA00022870"/>
    </source>
</evidence>
<evidence type="ECO:0000256" key="13">
    <source>
        <dbReference type="SAM" id="Phobius"/>
    </source>
</evidence>
<evidence type="ECO:0000256" key="7">
    <source>
        <dbReference type="ARBA" id="ARBA00022989"/>
    </source>
</evidence>
<organism evidence="14">
    <name type="scientific">Asparagus virus 3</name>
    <dbReference type="NCBI Taxonomy" id="445435"/>
    <lineage>
        <taxon>Viruses</taxon>
        <taxon>Riboviria</taxon>
        <taxon>Orthornavirae</taxon>
        <taxon>Kitrinoviricota</taxon>
        <taxon>Alsuviricetes</taxon>
        <taxon>Tymovirales</taxon>
        <taxon>Alphaflexiviridae</taxon>
        <taxon>Potexvirus</taxon>
        <taxon>Potexvirus triasparagi</taxon>
    </lineage>
</organism>
<comment type="subcellular location">
    <subcellularLocation>
        <location evidence="1">Host endoplasmic reticulum membrane</location>
    </subcellularLocation>
</comment>
<keyword evidence="6" id="KW-1043">Host membrane</keyword>
<keyword evidence="5 13" id="KW-0812">Transmembrane</keyword>
<name>A0A6M2YSX2_9VIRU</name>
<evidence type="ECO:0000256" key="2">
    <source>
        <dbReference type="ARBA" id="ARBA00010355"/>
    </source>
</evidence>
<keyword evidence="7 13" id="KW-1133">Transmembrane helix</keyword>
<feature type="transmembrane region" description="Helical" evidence="13">
    <location>
        <begin position="20"/>
        <end position="40"/>
    </location>
</feature>
<evidence type="ECO:0000256" key="3">
    <source>
        <dbReference type="ARBA" id="ARBA00013812"/>
    </source>
</evidence>
<dbReference type="EMBL" id="MN059098">
    <property type="protein sequence ID" value="QED43057.1"/>
    <property type="molecule type" value="Genomic_RNA"/>
</dbReference>
<sequence>MTTPSSLPGVSSFSSPSSSWFSLNGLLALSVALCMFALIVPKPQPCLVIITGESVSISGCPDPSLILAHLNLAPWNGVKFPI</sequence>
<evidence type="ECO:0000256" key="4">
    <source>
        <dbReference type="ARBA" id="ARBA00022448"/>
    </source>
</evidence>
<dbReference type="InterPro" id="IPR003411">
    <property type="entry name" value="TGBp3"/>
</dbReference>
<keyword evidence="9 13" id="KW-0472">Membrane</keyword>
<evidence type="ECO:0000256" key="9">
    <source>
        <dbReference type="ARBA" id="ARBA00023136"/>
    </source>
</evidence>
<evidence type="ECO:0000313" key="14">
    <source>
        <dbReference type="EMBL" id="QED43057.1"/>
    </source>
</evidence>
<evidence type="ECO:0000256" key="5">
    <source>
        <dbReference type="ARBA" id="ARBA00022692"/>
    </source>
</evidence>
<dbReference type="GO" id="GO:0044167">
    <property type="term" value="C:host cell endoplasmic reticulum membrane"/>
    <property type="evidence" value="ECO:0007669"/>
    <property type="project" value="UniProtKB-SubCell"/>
</dbReference>
<reference evidence="14" key="1">
    <citation type="submission" date="2019-06" db="EMBL/GenBank/DDBJ databases">
        <authorList>
            <person name="Jo Y."/>
            <person name="Cho W.K."/>
        </authorList>
    </citation>
    <scope>NUCLEOTIDE SEQUENCE</scope>
    <source>
        <strain evidence="14">G87</strain>
    </source>
</reference>
<dbReference type="GO" id="GO:0046740">
    <property type="term" value="P:transport of virus in host, cell to cell"/>
    <property type="evidence" value="ECO:0007669"/>
    <property type="project" value="UniProtKB-KW"/>
</dbReference>
<comment type="function">
    <text evidence="11">Plays a role in viral cell-to-cell propagation, by facilitating genome transport to neighboring plant cells through plasmosdesmata. May induce the formation of granular vesicles derived from the Endoplasmic reticulum, which align on actin filaments.</text>
</comment>
<evidence type="ECO:0000256" key="8">
    <source>
        <dbReference type="ARBA" id="ARBA00023031"/>
    </source>
</evidence>
<evidence type="ECO:0000256" key="11">
    <source>
        <dbReference type="ARBA" id="ARBA00025270"/>
    </source>
</evidence>
<gene>
    <name evidence="14" type="primary">ORF4</name>
</gene>
<keyword evidence="4" id="KW-0813">Transport</keyword>
<accession>A0A6M2YSX2</accession>
<comment type="similarity">
    <text evidence="2">Belongs to the Tymovirales TGBp3 protein family.</text>
</comment>
<dbReference type="Pfam" id="PF02495">
    <property type="entry name" value="TGBp3"/>
    <property type="match status" value="1"/>
</dbReference>
<protein>
    <recommendedName>
        <fullName evidence="3">Movement protein TGBp3</fullName>
    </recommendedName>
    <alternativeName>
        <fullName evidence="12">Triple gene block 3 protein</fullName>
    </alternativeName>
</protein>
<evidence type="ECO:0000256" key="10">
    <source>
        <dbReference type="ARBA" id="ARBA00023184"/>
    </source>
</evidence>
<evidence type="ECO:0000256" key="1">
    <source>
        <dbReference type="ARBA" id="ARBA00004625"/>
    </source>
</evidence>
<keyword evidence="10" id="KW-1038">Host endoplasmic reticulum</keyword>
<proteinExistence type="inferred from homology"/>
<keyword evidence="8" id="KW-0916">Viral movement protein</keyword>
<evidence type="ECO:0000256" key="12">
    <source>
        <dbReference type="ARBA" id="ARBA00033148"/>
    </source>
</evidence>